<organism evidence="7 8">
    <name type="scientific">Corynebacterium sphenisci DSM 44792</name>
    <dbReference type="NCBI Taxonomy" id="1437874"/>
    <lineage>
        <taxon>Bacteria</taxon>
        <taxon>Bacillati</taxon>
        <taxon>Actinomycetota</taxon>
        <taxon>Actinomycetes</taxon>
        <taxon>Mycobacteriales</taxon>
        <taxon>Corynebacteriaceae</taxon>
        <taxon>Corynebacterium</taxon>
    </lineage>
</organism>
<gene>
    <name evidence="7" type="ORF">CSPHI_07865</name>
</gene>
<proteinExistence type="inferred from homology"/>
<comment type="subcellular location">
    <subcellularLocation>
        <location evidence="1">Membrane</location>
    </subcellularLocation>
</comment>
<accession>A0A1L7CYU4</accession>
<name>A0A1L7CYU4_9CORY</name>
<keyword evidence="4" id="KW-1133">Transmembrane helix</keyword>
<sequence length="647" mass="68502">MRAAGGGARMATTAADFARRRTWVQLVGLLIALAVVARLGWVQLIVGPELSALAAQQRTVTLVDPARRGAIEDRSGNALAFTMEARSITVHPNTLRSYIEDRHRLWPEDTEEPEPRMERIAEELPGLIGVRDLDEIDRRTGGRRRVGDAAERVEGAAAVPEGISSREILDKLRNEESTYEVLVRNVDPDKAAAVVERFPELVAERQDIRQYPNGAVGANVIGKIGMDGVGQFGFEAARDATLQGVNGGRTVDIAANGIAIPGSTRDRVAPVDGTSYELTLDVDMQYQVQQQLEQAVANSGAAGGSAVVLDARSGEVLTMAQSGTANPNKDIGVEVEQGRSIGNTAVTSPFEPGSVAKVITAAAAIEDGVTTPDEVHTVPGSIRMAGVEVSDAWQHGEERFTTTGIFGKSSNVGTLMLADRVGQDRFARILTAFGLGQPTGVELPGETAGLVPSRQQWSGGTFANLPIGQGMAMSLLQMTGIYQTIANDGVRVPPRIIRASTAPGGDRVEAPEPEGVTVVSPETARTVREMFEAVVQDDPTGVQQGTGPQAAVPGYRIAGKTGTAQKVDEDTGAYSNSRYYITFAGIAPADDPRFVIGIMLDEPVRGVHGEGGQSAAPLFHDIAAWALDRYNVPPSPPAEGRLLLDAG</sequence>
<evidence type="ECO:0000313" key="8">
    <source>
        <dbReference type="Proteomes" id="UP000185469"/>
    </source>
</evidence>
<dbReference type="GO" id="GO:0008658">
    <property type="term" value="F:penicillin binding"/>
    <property type="evidence" value="ECO:0007669"/>
    <property type="project" value="InterPro"/>
</dbReference>
<dbReference type="PANTHER" id="PTHR30627">
    <property type="entry name" value="PEPTIDOGLYCAN D,D-TRANSPEPTIDASE"/>
    <property type="match status" value="1"/>
</dbReference>
<reference evidence="7 8" key="1">
    <citation type="submission" date="2014-08" db="EMBL/GenBank/DDBJ databases">
        <title>Complete genome sequence of Corynebacterium sphenisci CECT 5990(T) (=DSM 44792(T)), isolated from healthy wild penguins.</title>
        <authorList>
            <person name="Ruckert C."/>
            <person name="Albersmeier A."/>
            <person name="Winkler A."/>
            <person name="Kalinowski J."/>
        </authorList>
    </citation>
    <scope>NUCLEOTIDE SEQUENCE [LARGE SCALE GENOMIC DNA]</scope>
    <source>
        <strain evidence="7 8">DSM 44792</strain>
    </source>
</reference>
<evidence type="ECO:0000259" key="5">
    <source>
        <dbReference type="Pfam" id="PF00905"/>
    </source>
</evidence>
<evidence type="ECO:0000259" key="6">
    <source>
        <dbReference type="Pfam" id="PF03717"/>
    </source>
</evidence>
<evidence type="ECO:0000256" key="1">
    <source>
        <dbReference type="ARBA" id="ARBA00004370"/>
    </source>
</evidence>
<dbReference type="Gene3D" id="3.90.1310.10">
    <property type="entry name" value="Penicillin-binding protein 2a (Domain 2)"/>
    <property type="match status" value="1"/>
</dbReference>
<dbReference type="InterPro" id="IPR012338">
    <property type="entry name" value="Beta-lactam/transpept-like"/>
</dbReference>
<dbReference type="GO" id="GO:0071555">
    <property type="term" value="P:cell wall organization"/>
    <property type="evidence" value="ECO:0007669"/>
    <property type="project" value="TreeGrafter"/>
</dbReference>
<keyword evidence="7" id="KW-0132">Cell division</keyword>
<dbReference type="PANTHER" id="PTHR30627:SF1">
    <property type="entry name" value="PEPTIDOGLYCAN D,D-TRANSPEPTIDASE FTSI"/>
    <property type="match status" value="1"/>
</dbReference>
<dbReference type="InterPro" id="IPR005311">
    <property type="entry name" value="PBP_dimer"/>
</dbReference>
<dbReference type="GO" id="GO:0051301">
    <property type="term" value="P:cell division"/>
    <property type="evidence" value="ECO:0007669"/>
    <property type="project" value="UniProtKB-KW"/>
</dbReference>
<dbReference type="InterPro" id="IPR036138">
    <property type="entry name" value="PBP_dimer_sf"/>
</dbReference>
<feature type="domain" description="Penicillin-binding protein transpeptidase" evidence="5">
    <location>
        <begin position="304"/>
        <end position="623"/>
    </location>
</feature>
<feature type="transmembrane region" description="Helical" evidence="4">
    <location>
        <begin position="23"/>
        <end position="41"/>
    </location>
</feature>
<dbReference type="Gene3D" id="3.30.450.330">
    <property type="match status" value="1"/>
</dbReference>
<dbReference type="SUPFAM" id="SSF56519">
    <property type="entry name" value="Penicillin binding protein dimerisation domain"/>
    <property type="match status" value="1"/>
</dbReference>
<dbReference type="Pfam" id="PF03717">
    <property type="entry name" value="PBP_dimer"/>
    <property type="match status" value="1"/>
</dbReference>
<evidence type="ECO:0000256" key="4">
    <source>
        <dbReference type="SAM" id="Phobius"/>
    </source>
</evidence>
<dbReference type="AlphaFoldDB" id="A0A1L7CYU4"/>
<dbReference type="KEGG" id="csph:CSPHI_07865"/>
<dbReference type="InterPro" id="IPR050515">
    <property type="entry name" value="Beta-lactam/transpept"/>
</dbReference>
<dbReference type="InterPro" id="IPR001460">
    <property type="entry name" value="PCN-bd_Tpept"/>
</dbReference>
<evidence type="ECO:0000256" key="2">
    <source>
        <dbReference type="ARBA" id="ARBA00007171"/>
    </source>
</evidence>
<keyword evidence="8" id="KW-1185">Reference proteome</keyword>
<comment type="similarity">
    <text evidence="2">Belongs to the transpeptidase family.</text>
</comment>
<dbReference type="GO" id="GO:0005886">
    <property type="term" value="C:plasma membrane"/>
    <property type="evidence" value="ECO:0007669"/>
    <property type="project" value="TreeGrafter"/>
</dbReference>
<keyword evidence="3 4" id="KW-0472">Membrane</keyword>
<evidence type="ECO:0000256" key="3">
    <source>
        <dbReference type="ARBA" id="ARBA00023136"/>
    </source>
</evidence>
<dbReference type="Proteomes" id="UP000185469">
    <property type="component" value="Chromosome"/>
</dbReference>
<keyword evidence="7" id="KW-0131">Cell cycle</keyword>
<dbReference type="SUPFAM" id="SSF56601">
    <property type="entry name" value="beta-lactamase/transpeptidase-like"/>
    <property type="match status" value="1"/>
</dbReference>
<dbReference type="Gene3D" id="3.40.710.10">
    <property type="entry name" value="DD-peptidase/beta-lactamase superfamily"/>
    <property type="match status" value="1"/>
</dbReference>
<feature type="domain" description="Penicillin-binding protein dimerisation" evidence="6">
    <location>
        <begin position="64"/>
        <end position="259"/>
    </location>
</feature>
<keyword evidence="4" id="KW-0812">Transmembrane</keyword>
<protein>
    <submittedName>
        <fullName evidence="7">Cell division protein FtsI</fullName>
    </submittedName>
</protein>
<dbReference type="STRING" id="1437874.CSPHI_07865"/>
<dbReference type="Pfam" id="PF00905">
    <property type="entry name" value="Transpeptidase"/>
    <property type="match status" value="1"/>
</dbReference>
<evidence type="ECO:0000313" key="7">
    <source>
        <dbReference type="EMBL" id="APT90963.1"/>
    </source>
</evidence>
<dbReference type="EMBL" id="CP009248">
    <property type="protein sequence ID" value="APT90963.1"/>
    <property type="molecule type" value="Genomic_DNA"/>
</dbReference>